<keyword evidence="2" id="KW-1185">Reference proteome</keyword>
<proteinExistence type="predicted"/>
<name>A0A9P5ZZM9_PLEER</name>
<sequence length="95" mass="11074">MERNRRGPVGWVPESLLRSGRHFFLSLWEIDLTGHITRNEPKEGRRIAASSEDGPLLESISVFIFVLQCTYECCRTARGRPTQEHYPEYIAYDFI</sequence>
<organism evidence="1 2">
    <name type="scientific">Pleurotus eryngii</name>
    <name type="common">Boletus of the steppes</name>
    <dbReference type="NCBI Taxonomy" id="5323"/>
    <lineage>
        <taxon>Eukaryota</taxon>
        <taxon>Fungi</taxon>
        <taxon>Dikarya</taxon>
        <taxon>Basidiomycota</taxon>
        <taxon>Agaricomycotina</taxon>
        <taxon>Agaricomycetes</taxon>
        <taxon>Agaricomycetidae</taxon>
        <taxon>Agaricales</taxon>
        <taxon>Pleurotineae</taxon>
        <taxon>Pleurotaceae</taxon>
        <taxon>Pleurotus</taxon>
    </lineage>
</organism>
<dbReference type="Proteomes" id="UP000807025">
    <property type="component" value="Unassembled WGS sequence"/>
</dbReference>
<reference evidence="1" key="1">
    <citation type="submission" date="2020-11" db="EMBL/GenBank/DDBJ databases">
        <authorList>
            <consortium name="DOE Joint Genome Institute"/>
            <person name="Ahrendt S."/>
            <person name="Riley R."/>
            <person name="Andreopoulos W."/>
            <person name="Labutti K."/>
            <person name="Pangilinan J."/>
            <person name="Ruiz-Duenas F.J."/>
            <person name="Barrasa J.M."/>
            <person name="Sanchez-Garcia M."/>
            <person name="Camarero S."/>
            <person name="Miyauchi S."/>
            <person name="Serrano A."/>
            <person name="Linde D."/>
            <person name="Babiker R."/>
            <person name="Drula E."/>
            <person name="Ayuso-Fernandez I."/>
            <person name="Pacheco R."/>
            <person name="Padilla G."/>
            <person name="Ferreira P."/>
            <person name="Barriuso J."/>
            <person name="Kellner H."/>
            <person name="Castanera R."/>
            <person name="Alfaro M."/>
            <person name="Ramirez L."/>
            <person name="Pisabarro A.G."/>
            <person name="Kuo A."/>
            <person name="Tritt A."/>
            <person name="Lipzen A."/>
            <person name="He G."/>
            <person name="Yan M."/>
            <person name="Ng V."/>
            <person name="Cullen D."/>
            <person name="Martin F."/>
            <person name="Rosso M.-N."/>
            <person name="Henrissat B."/>
            <person name="Hibbett D."/>
            <person name="Martinez A.T."/>
            <person name="Grigoriev I.V."/>
        </authorList>
    </citation>
    <scope>NUCLEOTIDE SEQUENCE</scope>
    <source>
        <strain evidence="1">ATCC 90797</strain>
    </source>
</reference>
<evidence type="ECO:0000313" key="1">
    <source>
        <dbReference type="EMBL" id="KAF9495585.1"/>
    </source>
</evidence>
<dbReference type="EMBL" id="MU154560">
    <property type="protein sequence ID" value="KAF9495585.1"/>
    <property type="molecule type" value="Genomic_DNA"/>
</dbReference>
<accession>A0A9P5ZZM9</accession>
<evidence type="ECO:0000313" key="2">
    <source>
        <dbReference type="Proteomes" id="UP000807025"/>
    </source>
</evidence>
<comment type="caution">
    <text evidence="1">The sequence shown here is derived from an EMBL/GenBank/DDBJ whole genome shotgun (WGS) entry which is preliminary data.</text>
</comment>
<protein>
    <submittedName>
        <fullName evidence="1">Uncharacterized protein</fullName>
    </submittedName>
</protein>
<dbReference type="AlphaFoldDB" id="A0A9P5ZZM9"/>
<gene>
    <name evidence="1" type="ORF">BDN71DRAFT_858044</name>
</gene>